<dbReference type="EMBL" id="DWZJ01000031">
    <property type="protein sequence ID" value="HJB12867.1"/>
    <property type="molecule type" value="Genomic_DNA"/>
</dbReference>
<organism evidence="1 2">
    <name type="scientific">Candidatus Oscillibacter excrementigallinarum</name>
    <dbReference type="NCBI Taxonomy" id="2838716"/>
    <lineage>
        <taxon>Bacteria</taxon>
        <taxon>Bacillati</taxon>
        <taxon>Bacillota</taxon>
        <taxon>Clostridia</taxon>
        <taxon>Eubacteriales</taxon>
        <taxon>Oscillospiraceae</taxon>
        <taxon>Oscillibacter</taxon>
    </lineage>
</organism>
<gene>
    <name evidence="1" type="ORF">H9787_04075</name>
</gene>
<accession>A0A9D2LHQ5</accession>
<dbReference type="Proteomes" id="UP000823824">
    <property type="component" value="Unassembled WGS sequence"/>
</dbReference>
<name>A0A9D2LHQ5_9FIRM</name>
<protein>
    <submittedName>
        <fullName evidence="1">Uncharacterized protein</fullName>
    </submittedName>
</protein>
<sequence>MKHLQKWGLPLLTGVVVLAAVLLPRQISALRDRQTLDAVHTEPMAQEDLTPQEAALPEKLGLLGRAIRYPGLDVYSATQPLEEADEETWSKAEETFRQAVEQLAAWGVLPETFDRTALAFQGGSRVVYVQADGGLSAGMLYLQGETDSRDDLWMAVDEETGLPVWIDCTLRSAREDLGTAEALGQAFRDGLGLETRQRGPAVWEVDGAGGLVYSASVEARSGRISVEPLGFAWDLFGEGTPSETAQAK</sequence>
<evidence type="ECO:0000313" key="1">
    <source>
        <dbReference type="EMBL" id="HJB12867.1"/>
    </source>
</evidence>
<reference evidence="1" key="2">
    <citation type="submission" date="2021-04" db="EMBL/GenBank/DDBJ databases">
        <authorList>
            <person name="Gilroy R."/>
        </authorList>
    </citation>
    <scope>NUCLEOTIDE SEQUENCE</scope>
    <source>
        <strain evidence="1">ChiBcec18-1249</strain>
    </source>
</reference>
<evidence type="ECO:0000313" key="2">
    <source>
        <dbReference type="Proteomes" id="UP000823824"/>
    </source>
</evidence>
<comment type="caution">
    <text evidence="1">The sequence shown here is derived from an EMBL/GenBank/DDBJ whole genome shotgun (WGS) entry which is preliminary data.</text>
</comment>
<dbReference type="AlphaFoldDB" id="A0A9D2LHQ5"/>
<reference evidence="1" key="1">
    <citation type="journal article" date="2021" name="PeerJ">
        <title>Extensive microbial diversity within the chicken gut microbiome revealed by metagenomics and culture.</title>
        <authorList>
            <person name="Gilroy R."/>
            <person name="Ravi A."/>
            <person name="Getino M."/>
            <person name="Pursley I."/>
            <person name="Horton D.L."/>
            <person name="Alikhan N.F."/>
            <person name="Baker D."/>
            <person name="Gharbi K."/>
            <person name="Hall N."/>
            <person name="Watson M."/>
            <person name="Adriaenssens E.M."/>
            <person name="Foster-Nyarko E."/>
            <person name="Jarju S."/>
            <person name="Secka A."/>
            <person name="Antonio M."/>
            <person name="Oren A."/>
            <person name="Chaudhuri R.R."/>
            <person name="La Ragione R."/>
            <person name="Hildebrand F."/>
            <person name="Pallen M.J."/>
        </authorList>
    </citation>
    <scope>NUCLEOTIDE SEQUENCE</scope>
    <source>
        <strain evidence="1">ChiBcec18-1249</strain>
    </source>
</reference>
<proteinExistence type="predicted"/>